<gene>
    <name evidence="3" type="ORF">I5677_05785</name>
</gene>
<evidence type="ECO:0008006" key="5">
    <source>
        <dbReference type="Google" id="ProtNLM"/>
    </source>
</evidence>
<dbReference type="AlphaFoldDB" id="A0A8J7KWH3"/>
<organism evidence="3 4">
    <name type="scientific">Mobilitalea sibirica</name>
    <dbReference type="NCBI Taxonomy" id="1462919"/>
    <lineage>
        <taxon>Bacteria</taxon>
        <taxon>Bacillati</taxon>
        <taxon>Bacillota</taxon>
        <taxon>Clostridia</taxon>
        <taxon>Lachnospirales</taxon>
        <taxon>Lachnospiraceae</taxon>
        <taxon>Mobilitalea</taxon>
    </lineage>
</organism>
<keyword evidence="4" id="KW-1185">Reference proteome</keyword>
<keyword evidence="2" id="KW-0732">Signal</keyword>
<feature type="chain" id="PRO_5035264837" description="Lipid-binding hydrolase" evidence="2">
    <location>
        <begin position="24"/>
        <end position="200"/>
    </location>
</feature>
<reference evidence="3" key="1">
    <citation type="submission" date="2020-12" db="EMBL/GenBank/DDBJ databases">
        <title>M. sibirica DSM 26468T genome.</title>
        <authorList>
            <person name="Thieme N."/>
            <person name="Rettenmaier R."/>
            <person name="Zverlov V."/>
            <person name="Liebl W."/>
        </authorList>
    </citation>
    <scope>NUCLEOTIDE SEQUENCE</scope>
    <source>
        <strain evidence="3">DSM 26468</strain>
    </source>
</reference>
<sequence length="200" mass="22136">MRIKLTIMTIILITAFLSGCANNDNNNATPTPTLPPDITDDITDGDTNKEVDAVTSASIVDTEEDFLYAISANGTWIICALKDFTFDEEIVLDGEFMNGKQDDDGKDIVQRKIALYTQDENRNVTNKFTLTAPLLKVNSPNASLQRGTFKGDILVTAWNFELVDMVVEGNIYFTTEDAINTFTMDETSSVTGVQELQKDQ</sequence>
<comment type="caution">
    <text evidence="3">The sequence shown here is derived from an EMBL/GenBank/DDBJ whole genome shotgun (WGS) entry which is preliminary data.</text>
</comment>
<dbReference type="PROSITE" id="PS51257">
    <property type="entry name" value="PROKAR_LIPOPROTEIN"/>
    <property type="match status" value="1"/>
</dbReference>
<evidence type="ECO:0000313" key="3">
    <source>
        <dbReference type="EMBL" id="MBH1940407.1"/>
    </source>
</evidence>
<evidence type="ECO:0000256" key="1">
    <source>
        <dbReference type="SAM" id="MobiDB-lite"/>
    </source>
</evidence>
<dbReference type="RefSeq" id="WP_197660629.1">
    <property type="nucleotide sequence ID" value="NZ_JAEAGR010000004.1"/>
</dbReference>
<evidence type="ECO:0000313" key="4">
    <source>
        <dbReference type="Proteomes" id="UP000623269"/>
    </source>
</evidence>
<evidence type="ECO:0000256" key="2">
    <source>
        <dbReference type="SAM" id="SignalP"/>
    </source>
</evidence>
<dbReference type="Proteomes" id="UP000623269">
    <property type="component" value="Unassembled WGS sequence"/>
</dbReference>
<accession>A0A8J7KWH3</accession>
<name>A0A8J7KWH3_9FIRM</name>
<feature type="signal peptide" evidence="2">
    <location>
        <begin position="1"/>
        <end position="23"/>
    </location>
</feature>
<proteinExistence type="predicted"/>
<protein>
    <recommendedName>
        <fullName evidence="5">Lipid-binding hydrolase</fullName>
    </recommendedName>
</protein>
<feature type="region of interest" description="Disordered" evidence="1">
    <location>
        <begin position="27"/>
        <end position="47"/>
    </location>
</feature>
<dbReference type="EMBL" id="JAEAGR010000004">
    <property type="protein sequence ID" value="MBH1940407.1"/>
    <property type="molecule type" value="Genomic_DNA"/>
</dbReference>